<dbReference type="PANTHER" id="PTHR10357">
    <property type="entry name" value="ALPHA-AMYLASE FAMILY MEMBER"/>
    <property type="match status" value="1"/>
</dbReference>
<dbReference type="EMBL" id="VSRR010078305">
    <property type="protein sequence ID" value="MPC88608.1"/>
    <property type="molecule type" value="Genomic_DNA"/>
</dbReference>
<feature type="domain" description="Glycosyl hydrolase family 13 catalytic" evidence="1">
    <location>
        <begin position="149"/>
        <end position="191"/>
    </location>
</feature>
<dbReference type="Gene3D" id="3.20.20.80">
    <property type="entry name" value="Glycosidases"/>
    <property type="match status" value="2"/>
</dbReference>
<organism evidence="2 3">
    <name type="scientific">Portunus trituberculatus</name>
    <name type="common">Swimming crab</name>
    <name type="synonym">Neptunus trituberculatus</name>
    <dbReference type="NCBI Taxonomy" id="210409"/>
    <lineage>
        <taxon>Eukaryota</taxon>
        <taxon>Metazoa</taxon>
        <taxon>Ecdysozoa</taxon>
        <taxon>Arthropoda</taxon>
        <taxon>Crustacea</taxon>
        <taxon>Multicrustacea</taxon>
        <taxon>Malacostraca</taxon>
        <taxon>Eumalacostraca</taxon>
        <taxon>Eucarida</taxon>
        <taxon>Decapoda</taxon>
        <taxon>Pleocyemata</taxon>
        <taxon>Brachyura</taxon>
        <taxon>Eubrachyura</taxon>
        <taxon>Portunoidea</taxon>
        <taxon>Portunidae</taxon>
        <taxon>Portuninae</taxon>
        <taxon>Portunus</taxon>
    </lineage>
</organism>
<accession>A0A5B7J6T5</accession>
<keyword evidence="3" id="KW-1185">Reference proteome</keyword>
<protein>
    <submittedName>
        <fullName evidence="2">Maltase A3</fullName>
    </submittedName>
</protein>
<dbReference type="InterPro" id="IPR006047">
    <property type="entry name" value="GH13_cat_dom"/>
</dbReference>
<dbReference type="Proteomes" id="UP000324222">
    <property type="component" value="Unassembled WGS sequence"/>
</dbReference>
<dbReference type="AlphaFoldDB" id="A0A5B7J6T5"/>
<comment type="caution">
    <text evidence="2">The sequence shown here is derived from an EMBL/GenBank/DDBJ whole genome shotgun (WGS) entry which is preliminary data.</text>
</comment>
<name>A0A5B7J6T5_PORTR</name>
<evidence type="ECO:0000259" key="1">
    <source>
        <dbReference type="Pfam" id="PF00128"/>
    </source>
</evidence>
<dbReference type="Pfam" id="PF00128">
    <property type="entry name" value="Alpha-amylase"/>
    <property type="match status" value="1"/>
</dbReference>
<dbReference type="GO" id="GO:0005975">
    <property type="term" value="P:carbohydrate metabolic process"/>
    <property type="evidence" value="ECO:0007669"/>
    <property type="project" value="InterPro"/>
</dbReference>
<dbReference type="OrthoDB" id="1740265at2759"/>
<proteinExistence type="predicted"/>
<gene>
    <name evidence="2" type="primary">Mal-A3_0</name>
    <name evidence="2" type="ORF">E2C01_083523</name>
</gene>
<dbReference type="InterPro" id="IPR017853">
    <property type="entry name" value="GH"/>
</dbReference>
<evidence type="ECO:0000313" key="3">
    <source>
        <dbReference type="Proteomes" id="UP000324222"/>
    </source>
</evidence>
<reference evidence="2 3" key="1">
    <citation type="submission" date="2019-05" db="EMBL/GenBank/DDBJ databases">
        <title>Another draft genome of Portunus trituberculatus and its Hox gene families provides insights of decapod evolution.</title>
        <authorList>
            <person name="Jeong J.-H."/>
            <person name="Song I."/>
            <person name="Kim S."/>
            <person name="Choi T."/>
            <person name="Kim D."/>
            <person name="Ryu S."/>
            <person name="Kim W."/>
        </authorList>
    </citation>
    <scope>NUCLEOTIDE SEQUENCE [LARGE SCALE GENOMIC DNA]</scope>
    <source>
        <tissue evidence="2">Muscle</tissue>
    </source>
</reference>
<dbReference type="SUPFAM" id="SSF51445">
    <property type="entry name" value="(Trans)glycosidases"/>
    <property type="match status" value="1"/>
</dbReference>
<sequence>MMVEVFGDSVEEVMKYYGSDEDPLADFPFNFFLIDNFCGRENFTAESLMATVSLWLDNLPAGKWPNWVVRTLNLSCVVEVPGLPLSACSVTSVLASQCLSRHLCSSLSELVPSPLFSVLPSQSLSRHLCSSLSVLVPSPLFFPLRYRNLLGNHDNNRVSSRLGTDLIDALNMMVLLLPGTPVTYYGEEIGEACLGRPATPALPASPPTLALCGVCPALPQPG</sequence>
<evidence type="ECO:0000313" key="2">
    <source>
        <dbReference type="EMBL" id="MPC88608.1"/>
    </source>
</evidence>
<dbReference type="PANTHER" id="PTHR10357:SF179">
    <property type="entry name" value="NEUTRAL AND BASIC AMINO ACID TRANSPORT PROTEIN RBAT"/>
    <property type="match status" value="1"/>
</dbReference>